<accession>A0ABQ1FK06</accession>
<dbReference type="EMBL" id="BMHF01000001">
    <property type="protein sequence ID" value="GGA19462.1"/>
    <property type="molecule type" value="Genomic_DNA"/>
</dbReference>
<reference evidence="2" key="1">
    <citation type="journal article" date="2019" name="Int. J. Syst. Evol. Microbiol.">
        <title>The Global Catalogue of Microorganisms (GCM) 10K type strain sequencing project: providing services to taxonomists for standard genome sequencing and annotation.</title>
        <authorList>
            <consortium name="The Broad Institute Genomics Platform"/>
            <consortium name="The Broad Institute Genome Sequencing Center for Infectious Disease"/>
            <person name="Wu L."/>
            <person name="Ma J."/>
        </authorList>
    </citation>
    <scope>NUCLEOTIDE SEQUENCE [LARGE SCALE GENOMIC DNA]</scope>
    <source>
        <strain evidence="2">CGMCC 1.15044</strain>
    </source>
</reference>
<keyword evidence="2" id="KW-1185">Reference proteome</keyword>
<evidence type="ECO:0000313" key="1">
    <source>
        <dbReference type="EMBL" id="GGA19462.1"/>
    </source>
</evidence>
<gene>
    <name evidence="1" type="ORF">GCM10010917_00110</name>
</gene>
<protein>
    <submittedName>
        <fullName evidence="1">Uncharacterized protein</fullName>
    </submittedName>
</protein>
<comment type="caution">
    <text evidence="1">The sequence shown here is derived from an EMBL/GenBank/DDBJ whole genome shotgun (WGS) entry which is preliminary data.</text>
</comment>
<name>A0ABQ1FK06_9BACL</name>
<dbReference type="RefSeq" id="WP_094093740.1">
    <property type="nucleotide sequence ID" value="NZ_BMHF01000001.1"/>
</dbReference>
<evidence type="ECO:0000313" key="2">
    <source>
        <dbReference type="Proteomes" id="UP000609323"/>
    </source>
</evidence>
<proteinExistence type="predicted"/>
<organism evidence="1 2">
    <name type="scientific">Paenibacillus physcomitrellae</name>
    <dbReference type="NCBI Taxonomy" id="1619311"/>
    <lineage>
        <taxon>Bacteria</taxon>
        <taxon>Bacillati</taxon>
        <taxon>Bacillota</taxon>
        <taxon>Bacilli</taxon>
        <taxon>Bacillales</taxon>
        <taxon>Paenibacillaceae</taxon>
        <taxon>Paenibacillus</taxon>
    </lineage>
</organism>
<sequence length="213" mass="24357">MPRRIKVILTLLVTVLLVSAVFNYVLYRQSKESKSALNQVVDIVLSKDLTEYYRIRSVSVPLNQAISEKEIGLDEAEFLQRTLLQEFSTYQELIQLYVNLHGYKEIKLVGASNRLVSMLQDYASYFDQLSGQLQIEGDNGTGSIKLSENDLENIRIIVETLDQLNTIKDDSQSDSLREDWGKMMLANEAYVNSSDVIDKHQIVVDRLITMTEQ</sequence>
<dbReference type="Proteomes" id="UP000609323">
    <property type="component" value="Unassembled WGS sequence"/>
</dbReference>